<dbReference type="FunFam" id="3.30.160.60:FF:000239">
    <property type="entry name" value="C2H2 type zinc finger protein"/>
    <property type="match status" value="1"/>
</dbReference>
<dbReference type="InterPro" id="IPR013087">
    <property type="entry name" value="Znf_C2H2_type"/>
</dbReference>
<dbReference type="PANTHER" id="PTHR24388">
    <property type="entry name" value="ZINC FINGER PROTEIN"/>
    <property type="match status" value="1"/>
</dbReference>
<dbReference type="GO" id="GO:0045944">
    <property type="term" value="P:positive regulation of transcription by RNA polymerase II"/>
    <property type="evidence" value="ECO:0007669"/>
    <property type="project" value="UniProtKB-ARBA"/>
</dbReference>
<evidence type="ECO:0000256" key="4">
    <source>
        <dbReference type="ARBA" id="ARBA00022723"/>
    </source>
</evidence>
<keyword evidence="5" id="KW-0677">Repeat</keyword>
<organism evidence="14 15">
    <name type="scientific">[Torrubiella] hemipterigena</name>
    <dbReference type="NCBI Taxonomy" id="1531966"/>
    <lineage>
        <taxon>Eukaryota</taxon>
        <taxon>Fungi</taxon>
        <taxon>Dikarya</taxon>
        <taxon>Ascomycota</taxon>
        <taxon>Pezizomycotina</taxon>
        <taxon>Sordariomycetes</taxon>
        <taxon>Hypocreomycetidae</taxon>
        <taxon>Hypocreales</taxon>
        <taxon>Clavicipitaceae</taxon>
        <taxon>Clavicipitaceae incertae sedis</taxon>
        <taxon>'Torrubiella' clade</taxon>
    </lineage>
</organism>
<dbReference type="GO" id="GO:0005737">
    <property type="term" value="C:cytoplasm"/>
    <property type="evidence" value="ECO:0007669"/>
    <property type="project" value="UniProtKB-SubCell"/>
</dbReference>
<feature type="region of interest" description="Disordered" evidence="12">
    <location>
        <begin position="1"/>
        <end position="36"/>
    </location>
</feature>
<dbReference type="EMBL" id="CDHN01000005">
    <property type="protein sequence ID" value="CEJ93384.1"/>
    <property type="molecule type" value="Genomic_DNA"/>
</dbReference>
<keyword evidence="10" id="KW-0539">Nucleus</keyword>
<feature type="region of interest" description="Disordered" evidence="12">
    <location>
        <begin position="116"/>
        <end position="176"/>
    </location>
</feature>
<evidence type="ECO:0000256" key="7">
    <source>
        <dbReference type="ARBA" id="ARBA00022833"/>
    </source>
</evidence>
<dbReference type="GO" id="GO:0005634">
    <property type="term" value="C:nucleus"/>
    <property type="evidence" value="ECO:0007669"/>
    <property type="project" value="UniProtKB-SubCell"/>
</dbReference>
<dbReference type="AlphaFoldDB" id="A0A0A1TF47"/>
<dbReference type="OrthoDB" id="8117402at2759"/>
<dbReference type="SUPFAM" id="SSF57667">
    <property type="entry name" value="beta-beta-alpha zinc fingers"/>
    <property type="match status" value="1"/>
</dbReference>
<keyword evidence="4" id="KW-0479">Metal-binding</keyword>
<evidence type="ECO:0000256" key="12">
    <source>
        <dbReference type="SAM" id="MobiDB-lite"/>
    </source>
</evidence>
<sequence length="659" mass="70790">MAQPNGRPLSADPNINSSTAPPSSTSDSFATTDPNHLSISLDQADSQFGDATFDSTSFGATDFGSFDPSNSFSQQAGGVVEPSLAFNAQQSQQQFLSGDADFSLFPAGANQTDFNTPLFENNALSPGDMNAMASPSSHHTASPPGLLQPDGSIGSAQHSPSFNQQQFPHNVGQHSRNVSLGPEAALLPGQHDWSLPQFQIHRRSPSEFSDVSSAAPSPNLISSDNFDADISGHSPLQRPSDGSLYQEVIGISNFTIADAQANIAHGRSPSHSPAISPRIPPANMPEVNQQFGLASGYMTTPAYPTVQGPLDDYSMQAQMAPSINIDYAPTNARQGPFESNKSPMNQDSLAPPDRGRVKSRPRSVTDPFQQGASVARSHSSGSGAQTLGADLGARQDTSRSLSPLDRRSASASSRNRRQSTSAVPNNVIALRLADPEYQGQEAGSAKRVQKHPATFQCTLCPKRFTRAYNLRSHLRTHTDERPFVCTVCGKAFARQHDRKRHESLHSGEKKFVCKGDLKAGGQWGCGRRFARADALGRHFRSEAGRICIKPLLDEEMIERQRTWQEQNVQQNLATQQQPQMDAGYPMDASGNMVFPAALLAQYPALAQMNWGADMGGNNSGLEDELSGRSSFDASDYDELEDGYVSASGSGIGQFGEVGF</sequence>
<reference evidence="14 15" key="1">
    <citation type="journal article" date="2015" name="Genome Announc.">
        <title>Draft Genome Sequence and Gene Annotation of the Entomopathogenic Fungus Verticillium hemipterigenum.</title>
        <authorList>
            <person name="Horn F."/>
            <person name="Habel A."/>
            <person name="Scharf D.H."/>
            <person name="Dworschak J."/>
            <person name="Brakhage A.A."/>
            <person name="Guthke R."/>
            <person name="Hertweck C."/>
            <person name="Linde J."/>
        </authorList>
    </citation>
    <scope>NUCLEOTIDE SEQUENCE [LARGE SCALE GENOMIC DNA]</scope>
</reference>
<evidence type="ECO:0000313" key="15">
    <source>
        <dbReference type="Proteomes" id="UP000039046"/>
    </source>
</evidence>
<dbReference type="Pfam" id="PF00096">
    <property type="entry name" value="zf-C2H2"/>
    <property type="match status" value="2"/>
</dbReference>
<evidence type="ECO:0000256" key="6">
    <source>
        <dbReference type="ARBA" id="ARBA00022771"/>
    </source>
</evidence>
<dbReference type="Gene3D" id="3.30.160.60">
    <property type="entry name" value="Classic Zinc Finger"/>
    <property type="match status" value="3"/>
</dbReference>
<evidence type="ECO:0000256" key="9">
    <source>
        <dbReference type="ARBA" id="ARBA00023163"/>
    </source>
</evidence>
<dbReference type="PROSITE" id="PS50157">
    <property type="entry name" value="ZINC_FINGER_C2H2_2"/>
    <property type="match status" value="2"/>
</dbReference>
<feature type="compositionally biased region" description="Polar residues" evidence="12">
    <location>
        <begin position="331"/>
        <end position="348"/>
    </location>
</feature>
<dbReference type="Proteomes" id="UP000039046">
    <property type="component" value="Unassembled WGS sequence"/>
</dbReference>
<feature type="compositionally biased region" description="Polar residues" evidence="12">
    <location>
        <begin position="366"/>
        <end position="385"/>
    </location>
</feature>
<keyword evidence="7" id="KW-0862">Zinc</keyword>
<evidence type="ECO:0000256" key="10">
    <source>
        <dbReference type="ARBA" id="ARBA00023242"/>
    </source>
</evidence>
<keyword evidence="9" id="KW-0804">Transcription</keyword>
<keyword evidence="8" id="KW-0805">Transcription regulation</keyword>
<name>A0A0A1TF47_9HYPO</name>
<evidence type="ECO:0000256" key="1">
    <source>
        <dbReference type="ARBA" id="ARBA00004123"/>
    </source>
</evidence>
<comment type="subcellular location">
    <subcellularLocation>
        <location evidence="2">Cytoplasm</location>
    </subcellularLocation>
    <subcellularLocation>
        <location evidence="1">Nucleus</location>
    </subcellularLocation>
</comment>
<keyword evidence="6 11" id="KW-0863">Zinc-finger</keyword>
<dbReference type="GO" id="GO:0008270">
    <property type="term" value="F:zinc ion binding"/>
    <property type="evidence" value="ECO:0007669"/>
    <property type="project" value="UniProtKB-KW"/>
</dbReference>
<proteinExistence type="predicted"/>
<dbReference type="GO" id="GO:0000978">
    <property type="term" value="F:RNA polymerase II cis-regulatory region sequence-specific DNA binding"/>
    <property type="evidence" value="ECO:0007669"/>
    <property type="project" value="TreeGrafter"/>
</dbReference>
<evidence type="ECO:0000256" key="5">
    <source>
        <dbReference type="ARBA" id="ARBA00022737"/>
    </source>
</evidence>
<dbReference type="InterPro" id="IPR036236">
    <property type="entry name" value="Znf_C2H2_sf"/>
</dbReference>
<feature type="domain" description="C2H2-type" evidence="13">
    <location>
        <begin position="455"/>
        <end position="482"/>
    </location>
</feature>
<feature type="compositionally biased region" description="Low complexity" evidence="12">
    <location>
        <begin position="133"/>
        <end position="144"/>
    </location>
</feature>
<dbReference type="FunFam" id="3.30.160.60:FF:000146">
    <property type="entry name" value="C2H2 type zinc finger protein"/>
    <property type="match status" value="1"/>
</dbReference>
<evidence type="ECO:0000259" key="13">
    <source>
        <dbReference type="PROSITE" id="PS50157"/>
    </source>
</evidence>
<dbReference type="PANTHER" id="PTHR24388:SF54">
    <property type="entry name" value="PROTEIN ESCARGOT"/>
    <property type="match status" value="1"/>
</dbReference>
<dbReference type="GO" id="GO:0071277">
    <property type="term" value="P:cellular response to calcium ion"/>
    <property type="evidence" value="ECO:0007669"/>
    <property type="project" value="UniProtKB-ARBA"/>
</dbReference>
<evidence type="ECO:0000256" key="8">
    <source>
        <dbReference type="ARBA" id="ARBA00023015"/>
    </source>
</evidence>
<dbReference type="STRING" id="1531966.A0A0A1TF47"/>
<feature type="domain" description="C2H2-type" evidence="13">
    <location>
        <begin position="483"/>
        <end position="510"/>
    </location>
</feature>
<dbReference type="HOGENOM" id="CLU_014490_0_0_1"/>
<feature type="compositionally biased region" description="Polar residues" evidence="12">
    <location>
        <begin position="154"/>
        <end position="176"/>
    </location>
</feature>
<dbReference type="InterPro" id="IPR050527">
    <property type="entry name" value="Snail/Krueppel_Znf"/>
</dbReference>
<keyword evidence="3" id="KW-0963">Cytoplasm</keyword>
<feature type="region of interest" description="Disordered" evidence="12">
    <location>
        <begin position="327"/>
        <end position="427"/>
    </location>
</feature>
<dbReference type="GO" id="GO:0000981">
    <property type="term" value="F:DNA-binding transcription factor activity, RNA polymerase II-specific"/>
    <property type="evidence" value="ECO:0007669"/>
    <property type="project" value="TreeGrafter"/>
</dbReference>
<dbReference type="PROSITE" id="PS00028">
    <property type="entry name" value="ZINC_FINGER_C2H2_1"/>
    <property type="match status" value="2"/>
</dbReference>
<evidence type="ECO:0000313" key="14">
    <source>
        <dbReference type="EMBL" id="CEJ93384.1"/>
    </source>
</evidence>
<dbReference type="SMART" id="SM00355">
    <property type="entry name" value="ZnF_C2H2"/>
    <property type="match status" value="2"/>
</dbReference>
<keyword evidence="15" id="KW-1185">Reference proteome</keyword>
<evidence type="ECO:0000256" key="11">
    <source>
        <dbReference type="PROSITE-ProRule" id="PRU00042"/>
    </source>
</evidence>
<accession>A0A0A1TF47</accession>
<dbReference type="FunFam" id="3.30.160.60:FF:000181">
    <property type="entry name" value="C2H2 type zinc finger protein"/>
    <property type="match status" value="1"/>
</dbReference>
<protein>
    <submittedName>
        <fullName evidence="14">Putative C2H2 type zinc finger domain-containing protein</fullName>
    </submittedName>
</protein>
<gene>
    <name evidence="14" type="ORF">VHEMI08976</name>
</gene>
<evidence type="ECO:0000256" key="3">
    <source>
        <dbReference type="ARBA" id="ARBA00022490"/>
    </source>
</evidence>
<feature type="compositionally biased region" description="Low complexity" evidence="12">
    <location>
        <begin position="398"/>
        <end position="421"/>
    </location>
</feature>
<evidence type="ECO:0000256" key="2">
    <source>
        <dbReference type="ARBA" id="ARBA00004496"/>
    </source>
</evidence>
<feature type="compositionally biased region" description="Low complexity" evidence="12">
    <location>
        <begin position="17"/>
        <end position="34"/>
    </location>
</feature>